<evidence type="ECO:0000313" key="3">
    <source>
        <dbReference type="Proteomes" id="UP001176521"/>
    </source>
</evidence>
<keyword evidence="1" id="KW-1133">Transmembrane helix</keyword>
<organism evidence="2 3">
    <name type="scientific">Tilletia horrida</name>
    <dbReference type="NCBI Taxonomy" id="155126"/>
    <lineage>
        <taxon>Eukaryota</taxon>
        <taxon>Fungi</taxon>
        <taxon>Dikarya</taxon>
        <taxon>Basidiomycota</taxon>
        <taxon>Ustilaginomycotina</taxon>
        <taxon>Exobasidiomycetes</taxon>
        <taxon>Tilletiales</taxon>
        <taxon>Tilletiaceae</taxon>
        <taxon>Tilletia</taxon>
    </lineage>
</organism>
<dbReference type="AlphaFoldDB" id="A0AAN6JKI5"/>
<reference evidence="2" key="1">
    <citation type="journal article" date="2023" name="PhytoFront">
        <title>Draft Genome Resources of Seven Strains of Tilletia horrida, Causal Agent of Kernel Smut of Rice.</title>
        <authorList>
            <person name="Khanal S."/>
            <person name="Antony Babu S."/>
            <person name="Zhou X.G."/>
        </authorList>
    </citation>
    <scope>NUCLEOTIDE SEQUENCE</scope>
    <source>
        <strain evidence="2">TX3</strain>
    </source>
</reference>
<keyword evidence="1" id="KW-0472">Membrane</keyword>
<feature type="transmembrane region" description="Helical" evidence="1">
    <location>
        <begin position="91"/>
        <end position="114"/>
    </location>
</feature>
<comment type="caution">
    <text evidence="2">The sequence shown here is derived from an EMBL/GenBank/DDBJ whole genome shotgun (WGS) entry which is preliminary data.</text>
</comment>
<name>A0AAN6JKI5_9BASI</name>
<keyword evidence="1" id="KW-0812">Transmembrane</keyword>
<feature type="transmembrane region" description="Helical" evidence="1">
    <location>
        <begin position="371"/>
        <end position="389"/>
    </location>
</feature>
<proteinExistence type="predicted"/>
<protein>
    <submittedName>
        <fullName evidence="2">Uncharacterized protein</fullName>
    </submittedName>
</protein>
<dbReference type="EMBL" id="JAPDMQ010000195">
    <property type="protein sequence ID" value="KAK0531104.1"/>
    <property type="molecule type" value="Genomic_DNA"/>
</dbReference>
<evidence type="ECO:0000313" key="2">
    <source>
        <dbReference type="EMBL" id="KAK0531104.1"/>
    </source>
</evidence>
<gene>
    <name evidence="2" type="ORF">OC842_003715</name>
</gene>
<sequence>MSYDVPSHGFVPQALPIEYFREHLPDSDLDGLRLFFRAYFHRPTSIAYLVQTIICTVFLSIILVAGSIVISYRLSTKTLWLFRVQDVRGTALVIPNSTSTFVFLEAAFGSVYLADVWHNLAINKWGADPALAGYWTGAVWILLFTGAWCGAWGTFFACPGILHRPTSARGFDARSLVPGPKMCNFIGLIVPVLYSAAGITICITTGSTYRRAVRRWRVWDARAEFASQSQQGLSDALKDEAAEVWKTVTDAWWLTSVNWLILVLFNWTFLVFYVLCGGFLIYTIYSQLQSMPPSAKSEGKSSAAPPNGADDDVVAELPRWNDSSKKHNNEVALRAADIEMTRAQASVFFPPLANRENRKSASMNSKCRTRMLSSALTNISLIYIAISLGCLGK</sequence>
<dbReference type="Proteomes" id="UP001176521">
    <property type="component" value="Unassembled WGS sequence"/>
</dbReference>
<feature type="transmembrane region" description="Helical" evidence="1">
    <location>
        <begin position="259"/>
        <end position="285"/>
    </location>
</feature>
<feature type="transmembrane region" description="Helical" evidence="1">
    <location>
        <begin position="46"/>
        <end position="70"/>
    </location>
</feature>
<accession>A0AAN6JKI5</accession>
<feature type="transmembrane region" description="Helical" evidence="1">
    <location>
        <begin position="134"/>
        <end position="162"/>
    </location>
</feature>
<feature type="transmembrane region" description="Helical" evidence="1">
    <location>
        <begin position="183"/>
        <end position="209"/>
    </location>
</feature>
<evidence type="ECO:0000256" key="1">
    <source>
        <dbReference type="SAM" id="Phobius"/>
    </source>
</evidence>
<keyword evidence="3" id="KW-1185">Reference proteome</keyword>